<evidence type="ECO:0000256" key="1">
    <source>
        <dbReference type="ARBA" id="ARBA00003998"/>
    </source>
</evidence>
<comment type="function">
    <text evidence="1">Plays a role in the early steps of cytochrome c oxidase subunit II (MT-CO2/COX2) maturation and is required for the stabilization of COX20 and the newly synthesized MT-CO2/COX2 protein.</text>
</comment>
<dbReference type="InterPro" id="IPR026620">
    <property type="entry name" value="TMEM177"/>
</dbReference>
<dbReference type="PANTHER" id="PTHR21824:SF4">
    <property type="entry name" value="TRANSMEMBRANE PROTEIN 177"/>
    <property type="match status" value="1"/>
</dbReference>
<keyword evidence="4" id="KW-1133">Transmembrane helix</keyword>
<evidence type="ECO:0000256" key="3">
    <source>
        <dbReference type="ARBA" id="ARBA00014595"/>
    </source>
</evidence>
<dbReference type="EMBL" id="SCEB01215772">
    <property type="protein sequence ID" value="RXM27771.1"/>
    <property type="molecule type" value="Genomic_DNA"/>
</dbReference>
<reference evidence="5 6" key="1">
    <citation type="submission" date="2019-01" db="EMBL/GenBank/DDBJ databases">
        <title>Draft Genome and Complete Hox-Cluster Characterization of the Sterlet Sturgeon (Acipenser ruthenus).</title>
        <authorList>
            <person name="Wei Q."/>
        </authorList>
    </citation>
    <scope>NUCLEOTIDE SEQUENCE [LARGE SCALE GENOMIC DNA]</scope>
    <source>
        <strain evidence="5">WHYD16114868_AA</strain>
        <tissue evidence="5">Blood</tissue>
    </source>
</reference>
<dbReference type="GO" id="GO:0016020">
    <property type="term" value="C:membrane"/>
    <property type="evidence" value="ECO:0007669"/>
    <property type="project" value="TreeGrafter"/>
</dbReference>
<name>A0A444TXX3_ACIRT</name>
<comment type="caution">
    <text evidence="5">The sequence shown here is derived from an EMBL/GenBank/DDBJ whole genome shotgun (WGS) entry which is preliminary data.</text>
</comment>
<evidence type="ECO:0000313" key="6">
    <source>
        <dbReference type="Proteomes" id="UP000289886"/>
    </source>
</evidence>
<dbReference type="PANTHER" id="PTHR21824">
    <property type="entry name" value="TRANSMEMBRANE PROTEIN 177"/>
    <property type="match status" value="1"/>
</dbReference>
<dbReference type="Proteomes" id="UP000289886">
    <property type="component" value="Unassembled WGS sequence"/>
</dbReference>
<evidence type="ECO:0000256" key="4">
    <source>
        <dbReference type="SAM" id="Phobius"/>
    </source>
</evidence>
<sequence length="311" mass="33630">MMGQLNRKLTLFVQKYRTGLLAASCGGIFTVNILYHVFPKETYRKLYQAWHKGEPVSLSDKLQSTFQEVLKDAGVSSPQSYSAFAAFGFHPVGAGIPWTPAGAHVGIPANFNSTAEDAGGITNRVVLINGKEVDWDSSAGRSLKEALTFSPEAQKFSVAREVVGLESGGPVLHAAVAPVCVAGTCFSAVAIKQIFSLYTGPVVLRGLLNLAVAASGAACYFLSSDAVSQWLDYRSDRKAAGISKEYARGGVEFYDKILSRNKILRSLMGKSGEEMYAPSGNLFPTHWIRLKHAPYTSRKAAIVSLLEEQKQ</sequence>
<feature type="transmembrane region" description="Helical" evidence="4">
    <location>
        <begin position="20"/>
        <end position="38"/>
    </location>
</feature>
<evidence type="ECO:0000256" key="2">
    <source>
        <dbReference type="ARBA" id="ARBA00005794"/>
    </source>
</evidence>
<keyword evidence="4 5" id="KW-0812">Transmembrane</keyword>
<organism evidence="5 6">
    <name type="scientific">Acipenser ruthenus</name>
    <name type="common">Sterlet sturgeon</name>
    <dbReference type="NCBI Taxonomy" id="7906"/>
    <lineage>
        <taxon>Eukaryota</taxon>
        <taxon>Metazoa</taxon>
        <taxon>Chordata</taxon>
        <taxon>Craniata</taxon>
        <taxon>Vertebrata</taxon>
        <taxon>Euteleostomi</taxon>
        <taxon>Actinopterygii</taxon>
        <taxon>Chondrostei</taxon>
        <taxon>Acipenseriformes</taxon>
        <taxon>Acipenseridae</taxon>
        <taxon>Acipenser</taxon>
    </lineage>
</organism>
<keyword evidence="4" id="KW-0472">Membrane</keyword>
<evidence type="ECO:0000313" key="5">
    <source>
        <dbReference type="EMBL" id="RXM27771.1"/>
    </source>
</evidence>
<protein>
    <recommendedName>
        <fullName evidence="3">Transmembrane protein 177</fullName>
    </recommendedName>
</protein>
<proteinExistence type="inferred from homology"/>
<dbReference type="AlphaFoldDB" id="A0A444TXX3"/>
<gene>
    <name evidence="5" type="ORF">EOD39_10344</name>
</gene>
<accession>A0A444TXX3</accession>
<comment type="similarity">
    <text evidence="2">Belongs to the TMEM177 family.</text>
</comment>
<keyword evidence="6" id="KW-1185">Reference proteome</keyword>